<dbReference type="InterPro" id="IPR000212">
    <property type="entry name" value="DNA_helicase_UvrD/REP"/>
</dbReference>
<feature type="coiled-coil region" evidence="6">
    <location>
        <begin position="4"/>
        <end position="31"/>
    </location>
</feature>
<dbReference type="InterPro" id="IPR027417">
    <property type="entry name" value="P-loop_NTPase"/>
</dbReference>
<dbReference type="Proteomes" id="UP000095488">
    <property type="component" value="Unassembled WGS sequence"/>
</dbReference>
<reference evidence="8 9" key="1">
    <citation type="submission" date="2015-09" db="EMBL/GenBank/DDBJ databases">
        <authorList>
            <consortium name="Pathogen Informatics"/>
        </authorList>
    </citation>
    <scope>NUCLEOTIDE SEQUENCE [LARGE SCALE GENOMIC DNA]</scope>
    <source>
        <strain evidence="8 9">2789STDY5834858</strain>
    </source>
</reference>
<evidence type="ECO:0000256" key="4">
    <source>
        <dbReference type="ARBA" id="ARBA00022840"/>
    </source>
</evidence>
<protein>
    <submittedName>
        <fullName evidence="8">Helicase IV</fullName>
        <ecNumber evidence="8">3.6.4.12</ecNumber>
    </submittedName>
</protein>
<evidence type="ECO:0000256" key="3">
    <source>
        <dbReference type="ARBA" id="ARBA00022806"/>
    </source>
</evidence>
<dbReference type="EMBL" id="CYZR01000003">
    <property type="protein sequence ID" value="CUN73269.1"/>
    <property type="molecule type" value="Genomic_DNA"/>
</dbReference>
<keyword evidence="9" id="KW-1185">Reference proteome</keyword>
<evidence type="ECO:0000256" key="5">
    <source>
        <dbReference type="PROSITE-ProRule" id="PRU00560"/>
    </source>
</evidence>
<keyword evidence="3 5" id="KW-0347">Helicase</keyword>
<keyword evidence="4 5" id="KW-0067">ATP-binding</keyword>
<keyword evidence="6" id="KW-0175">Coiled coil</keyword>
<evidence type="ECO:0000259" key="7">
    <source>
        <dbReference type="PROSITE" id="PS51198"/>
    </source>
</evidence>
<dbReference type="GO" id="GO:0016787">
    <property type="term" value="F:hydrolase activity"/>
    <property type="evidence" value="ECO:0007669"/>
    <property type="project" value="UniProtKB-KW"/>
</dbReference>
<dbReference type="InterPro" id="IPR014016">
    <property type="entry name" value="UvrD-like_ATP-bd"/>
</dbReference>
<sequence length="705" mass="82419">MGKNNDFLIENKHLEDTLNILNKEVLNYINKRKEITEYILDYRKNAIEEYRDDEDKLIEYFDHERYMKEQAFASIDKKLKELTTLKSSPYFGKINFIDSNFDDEEEMYIGRFGVIPEGDFEPLIVDWRAPIASLFYHGSLGEAYYTAPDGKVKTDILKRRQIIVKKSELKGIFDSEVDIKDEILQEVLSNNSSEKLKDIVMTIQKEQDEIIRKERTKNIVVNGVAGSGKTTIALHRVAYLLYNYRKELEDKVLILGPNHIFMEYISQVLPSLGESKVKQQTFLDFAAEQLEEPIEIAGFEEYLDALVSGNKQIVEDTKYKNSTKIIDDLDILIRNMDLNYFKIEPAKYFGKEVVGVDEIKEMFEKHYAYMPLFRRSEKIKRILISKIKDKRDEKFRELNKKVNELKSSLKPEELLIEENNIEFKRSIEVREIVKEVMNSRQEIETWLGKKSIVKIYNEFNNNKILTTNDLAPILYLMINLEGKKAKQSYRHVIIDEAQDYSPIQFKVIKELTGSKYFTIVGDVNQRINKVSEIPAMLNLDNILNLDDIEVFNLNRSYRSTFEIIDYANKFLKETSITPLVRNGKAVEAINVKNKDDFRDKIINCINEYNGDKLDSIAIITKDQNQLEQIYDIIKDKIHVVKFNREDIIYKGGVVIIPSYLAKGLEFDGVIIAEIKESSKENKEEDLIKYIMSTRALHRLKDIRLE</sequence>
<dbReference type="EC" id="3.6.4.12" evidence="8"/>
<dbReference type="Pfam" id="PF00580">
    <property type="entry name" value="UvrD-helicase"/>
    <property type="match status" value="1"/>
</dbReference>
<keyword evidence="2 5" id="KW-0378">Hydrolase</keyword>
<dbReference type="PANTHER" id="PTHR11070:SF17">
    <property type="entry name" value="DNA HELICASE IV"/>
    <property type="match status" value="1"/>
</dbReference>
<dbReference type="GO" id="GO:0003678">
    <property type="term" value="F:DNA helicase activity"/>
    <property type="evidence" value="ECO:0007669"/>
    <property type="project" value="UniProtKB-EC"/>
</dbReference>
<dbReference type="RefSeq" id="WP_055258129.1">
    <property type="nucleotide sequence ID" value="NZ_CABIXL010000003.1"/>
</dbReference>
<comment type="caution">
    <text evidence="8">The sequence shown here is derived from an EMBL/GenBank/DDBJ whole genome shotgun (WGS) entry which is preliminary data.</text>
</comment>
<dbReference type="CDD" id="cd01983">
    <property type="entry name" value="SIMIBI"/>
    <property type="match status" value="1"/>
</dbReference>
<dbReference type="PROSITE" id="PS51198">
    <property type="entry name" value="UVRD_HELICASE_ATP_BIND"/>
    <property type="match status" value="1"/>
</dbReference>
<evidence type="ECO:0000256" key="2">
    <source>
        <dbReference type="ARBA" id="ARBA00022801"/>
    </source>
</evidence>
<accession>A0ABM9UNZ6</accession>
<dbReference type="PANTHER" id="PTHR11070">
    <property type="entry name" value="UVRD / RECB / PCRA DNA HELICASE FAMILY MEMBER"/>
    <property type="match status" value="1"/>
</dbReference>
<proteinExistence type="predicted"/>
<evidence type="ECO:0000256" key="1">
    <source>
        <dbReference type="ARBA" id="ARBA00022741"/>
    </source>
</evidence>
<dbReference type="SUPFAM" id="SSF52540">
    <property type="entry name" value="P-loop containing nucleoside triphosphate hydrolases"/>
    <property type="match status" value="1"/>
</dbReference>
<organism evidence="8 9">
    <name type="scientific">Sarcina ventriculi</name>
    <name type="common">Clostridium ventriculi</name>
    <dbReference type="NCBI Taxonomy" id="1267"/>
    <lineage>
        <taxon>Bacteria</taxon>
        <taxon>Bacillati</taxon>
        <taxon>Bacillota</taxon>
        <taxon>Clostridia</taxon>
        <taxon>Eubacteriales</taxon>
        <taxon>Clostridiaceae</taxon>
        <taxon>Sarcina</taxon>
    </lineage>
</organism>
<evidence type="ECO:0000313" key="9">
    <source>
        <dbReference type="Proteomes" id="UP000095488"/>
    </source>
</evidence>
<evidence type="ECO:0000313" key="8">
    <source>
        <dbReference type="EMBL" id="CUN73269.1"/>
    </source>
</evidence>
<feature type="binding site" evidence="5">
    <location>
        <begin position="223"/>
        <end position="230"/>
    </location>
    <ligand>
        <name>ATP</name>
        <dbReference type="ChEBI" id="CHEBI:30616"/>
    </ligand>
</feature>
<keyword evidence="1 5" id="KW-0547">Nucleotide-binding</keyword>
<evidence type="ECO:0000256" key="6">
    <source>
        <dbReference type="SAM" id="Coils"/>
    </source>
</evidence>
<dbReference type="Gene3D" id="3.40.50.300">
    <property type="entry name" value="P-loop containing nucleotide triphosphate hydrolases"/>
    <property type="match status" value="2"/>
</dbReference>
<name>A0ABM9UNZ6_SARVE</name>
<gene>
    <name evidence="8" type="primary">helD_2</name>
    <name evidence="8" type="ORF">ERS852473_00929</name>
</gene>
<feature type="domain" description="UvrD-like helicase ATP-binding" evidence="7">
    <location>
        <begin position="202"/>
        <end position="560"/>
    </location>
</feature>